<dbReference type="EnsemblBacteria" id="CAI49485">
    <property type="protein sequence ID" value="CAI49485"/>
    <property type="gene ID" value="NP_2788A"/>
</dbReference>
<dbReference type="SUPFAM" id="SSF160104">
    <property type="entry name" value="Acetoacetate decarboxylase-like"/>
    <property type="match status" value="1"/>
</dbReference>
<dbReference type="PANTHER" id="PTHR39186:SF1">
    <property type="entry name" value="DUF2071 DOMAIN-CONTAINING PROTEIN"/>
    <property type="match status" value="1"/>
</dbReference>
<dbReference type="RefSeq" id="WP_011323110.1">
    <property type="nucleotide sequence ID" value="NC_007426.1"/>
</dbReference>
<keyword evidence="2" id="KW-1185">Reference proteome</keyword>
<dbReference type="HOGENOM" id="CLU_081757_0_0_2"/>
<dbReference type="InterPro" id="IPR018644">
    <property type="entry name" value="DUF2071"/>
</dbReference>
<accession>A0A1U7EWL9</accession>
<name>A0A1U7EWL9_NATPD</name>
<dbReference type="eggNOG" id="arCOG04579">
    <property type="taxonomic scope" value="Archaea"/>
</dbReference>
<evidence type="ECO:0000313" key="2">
    <source>
        <dbReference type="Proteomes" id="UP000002698"/>
    </source>
</evidence>
<proteinExistence type="predicted"/>
<dbReference type="STRING" id="348780.NP_2788A"/>
<dbReference type="GeneID" id="3701559"/>
<dbReference type="AlphaFoldDB" id="A0A1U7EWL9"/>
<reference evidence="1 2" key="1">
    <citation type="journal article" date="2005" name="Genome Res.">
        <title>Living with two extremes: conclusions from the genome sequence of Natronomonas pharaonis.</title>
        <authorList>
            <person name="Falb M."/>
            <person name="Pfeiffer F."/>
            <person name="Palm P."/>
            <person name="Rodewald K."/>
            <person name="Hickmann V."/>
            <person name="Tittor J."/>
            <person name="Oesterhelt D."/>
        </authorList>
    </citation>
    <scope>NUCLEOTIDE SEQUENCE [LARGE SCALE GENOMIC DNA]</scope>
    <source>
        <strain evidence="2">ATCC 35678 / DSM 2160 / CIP 103997 / JCM 8858 / NBRC 14720 / NCIMB 2260 / Gabara</strain>
    </source>
</reference>
<sequence length="234" mass="26243">MRNLLEMTWRDLLFAHWTVPPETVAETLPDGLAVDTFDGDAYLGVVPFVMSDISPRGVPFGLEFGELNLRTYVTVDGRPGVYFYNLDADDRIGVAIARALFQLPYYRAAMDIETRGEGTDREVRFRSRRTSDAPDARFDARYGPDSDFSTPDPGSLPAFLTERYRFYTTDRGGTVYYGDIDHEPWSLAPAWADIETNTLFAANGFDRPGGNPLLYFAAPIAVTADRIRRFAGPE</sequence>
<dbReference type="KEGG" id="nph:NP_2788A"/>
<dbReference type="EMBL" id="CR936257">
    <property type="protein sequence ID" value="CAI49485.1"/>
    <property type="molecule type" value="Genomic_DNA"/>
</dbReference>
<protein>
    <submittedName>
        <fullName evidence="1">DUF2071 family protein</fullName>
    </submittedName>
</protein>
<organism evidence="1 2">
    <name type="scientific">Natronomonas pharaonis (strain ATCC 35678 / DSM 2160 / CIP 103997 / JCM 8858 / NBRC 14720 / NCIMB 2260 / Gabara)</name>
    <name type="common">Halobacterium pharaonis</name>
    <dbReference type="NCBI Taxonomy" id="348780"/>
    <lineage>
        <taxon>Archaea</taxon>
        <taxon>Methanobacteriati</taxon>
        <taxon>Methanobacteriota</taxon>
        <taxon>Stenosarchaea group</taxon>
        <taxon>Halobacteria</taxon>
        <taxon>Halobacteriales</taxon>
        <taxon>Natronomonadaceae</taxon>
        <taxon>Natronomonas</taxon>
    </lineage>
</organism>
<dbReference type="InterPro" id="IPR023375">
    <property type="entry name" value="ADC_dom_sf"/>
</dbReference>
<dbReference type="PANTHER" id="PTHR39186">
    <property type="entry name" value="DUF2071 FAMILY PROTEIN"/>
    <property type="match status" value="1"/>
</dbReference>
<gene>
    <name evidence="1" type="ordered locus">NP_2788A</name>
</gene>
<dbReference type="Pfam" id="PF09844">
    <property type="entry name" value="DUF2071"/>
    <property type="match status" value="1"/>
</dbReference>
<dbReference type="Proteomes" id="UP000002698">
    <property type="component" value="Chromosome"/>
</dbReference>
<dbReference type="OrthoDB" id="233478at2157"/>
<evidence type="ECO:0000313" key="1">
    <source>
        <dbReference type="EMBL" id="CAI49485.1"/>
    </source>
</evidence>
<dbReference type="Gene3D" id="2.40.400.10">
    <property type="entry name" value="Acetoacetate decarboxylase-like"/>
    <property type="match status" value="1"/>
</dbReference>